<comment type="caution">
    <text evidence="1">The sequence shown here is derived from an EMBL/GenBank/DDBJ whole genome shotgun (WGS) entry which is preliminary data.</text>
</comment>
<dbReference type="InterPro" id="IPR019734">
    <property type="entry name" value="TPR_rpt"/>
</dbReference>
<dbReference type="Gene3D" id="1.25.40.10">
    <property type="entry name" value="Tetratricopeptide repeat domain"/>
    <property type="match status" value="2"/>
</dbReference>
<dbReference type="Proteomes" id="UP000007264">
    <property type="component" value="Unassembled WGS sequence"/>
</dbReference>
<dbReference type="PANTHER" id="PTHR47689:SF2">
    <property type="entry name" value="TETRATRICOPEPTIDE REPEAT (TPR)-LIKE SUPERFAMILY PROTEIN"/>
    <property type="match status" value="1"/>
</dbReference>
<dbReference type="RefSeq" id="XP_005649776.1">
    <property type="nucleotide sequence ID" value="XM_005649719.1"/>
</dbReference>
<dbReference type="STRING" id="574566.I0Z3L3"/>
<evidence type="ECO:0000313" key="1">
    <source>
        <dbReference type="EMBL" id="EIE25232.1"/>
    </source>
</evidence>
<reference evidence="1 2" key="1">
    <citation type="journal article" date="2012" name="Genome Biol.">
        <title>The genome of the polar eukaryotic microalga coccomyxa subellipsoidea reveals traits of cold adaptation.</title>
        <authorList>
            <person name="Blanc G."/>
            <person name="Agarkova I."/>
            <person name="Grimwood J."/>
            <person name="Kuo A."/>
            <person name="Brueggeman A."/>
            <person name="Dunigan D."/>
            <person name="Gurnon J."/>
            <person name="Ladunga I."/>
            <person name="Lindquist E."/>
            <person name="Lucas S."/>
            <person name="Pangilinan J."/>
            <person name="Proschold T."/>
            <person name="Salamov A."/>
            <person name="Schmutz J."/>
            <person name="Weeks D."/>
            <person name="Yamada T."/>
            <person name="Claverie J.M."/>
            <person name="Grigoriev I."/>
            <person name="Van Etten J."/>
            <person name="Lomsadze A."/>
            <person name="Borodovsky M."/>
        </authorList>
    </citation>
    <scope>NUCLEOTIDE SEQUENCE [LARGE SCALE GENOMIC DNA]</scope>
    <source>
        <strain evidence="1 2">C-169</strain>
    </source>
</reference>
<dbReference type="Pfam" id="PF13374">
    <property type="entry name" value="TPR_10"/>
    <property type="match status" value="1"/>
</dbReference>
<dbReference type="eggNOG" id="KOG1840">
    <property type="taxonomic scope" value="Eukaryota"/>
</dbReference>
<accession>I0Z3L3</accession>
<dbReference type="KEGG" id="csl:COCSUDRAFT_65163"/>
<dbReference type="SUPFAM" id="SSF48452">
    <property type="entry name" value="TPR-like"/>
    <property type="match status" value="2"/>
</dbReference>
<dbReference type="InterPro" id="IPR011990">
    <property type="entry name" value="TPR-like_helical_dom_sf"/>
</dbReference>
<protein>
    <submittedName>
        <fullName evidence="1">TPR-like protein</fullName>
    </submittedName>
</protein>
<dbReference type="GeneID" id="17043234"/>
<dbReference type="EMBL" id="AGSI01000004">
    <property type="protein sequence ID" value="EIE25232.1"/>
    <property type="molecule type" value="Genomic_DNA"/>
</dbReference>
<dbReference type="Pfam" id="PF13424">
    <property type="entry name" value="TPR_12"/>
    <property type="match status" value="1"/>
</dbReference>
<dbReference type="Pfam" id="PF13176">
    <property type="entry name" value="TPR_7"/>
    <property type="match status" value="1"/>
</dbReference>
<dbReference type="AlphaFoldDB" id="I0Z3L3"/>
<evidence type="ECO:0000313" key="2">
    <source>
        <dbReference type="Proteomes" id="UP000007264"/>
    </source>
</evidence>
<dbReference type="OrthoDB" id="515358at2759"/>
<sequence length="445" mass="49204">MGEEIAGELRRAERFLKLALDEAKQGFGLDDPHVAAATQNLAELYRVSRQYDLAGPLYEQALKSLRGTFGELDVRTAAALHNAAGFYLETGNAEKAQECYESALQAKRAVMGPGHPSVCDSLLPLARLLRRKGRSSEALAMLQQQLRFLEDAGLGTSKGALMLLGQQAAFHKGDGHADRARPPLQRCYDIERGVDPQSLTTAGAAEALAGVLQDLGEYDEARRLLEESLSIQTMRRRNAIPADQMLRLVNLEMKVATPDSFLRAHNMAQRCCDSVESLIQKYDAITAGQTGWVGRWFGPKAASQEQIEKTYKAVPGAVHTLALAYMSLSAAQMALRRPEDVEASLQRGVDVTTCALLQRAHFQADSSNSSPSERQHNAQVEDRILDDRQAFLEQLLEDAARAGEEYKKQRAESIRQWQEDLAKVKQLRETIKEFLALSRELSAAK</sequence>
<gene>
    <name evidence="1" type="ORF">COCSUDRAFT_65163</name>
</gene>
<keyword evidence="2" id="KW-1185">Reference proteome</keyword>
<name>I0Z3L3_COCSC</name>
<proteinExistence type="predicted"/>
<dbReference type="PANTHER" id="PTHR47689">
    <property type="entry name" value="TETRATRICOPEPTIDE REPEAT (TPR)-LIKE SUPERFAMILY PROTEIN"/>
    <property type="match status" value="1"/>
</dbReference>
<organism evidence="1 2">
    <name type="scientific">Coccomyxa subellipsoidea (strain C-169)</name>
    <name type="common">Green microalga</name>
    <dbReference type="NCBI Taxonomy" id="574566"/>
    <lineage>
        <taxon>Eukaryota</taxon>
        <taxon>Viridiplantae</taxon>
        <taxon>Chlorophyta</taxon>
        <taxon>core chlorophytes</taxon>
        <taxon>Trebouxiophyceae</taxon>
        <taxon>Trebouxiophyceae incertae sedis</taxon>
        <taxon>Coccomyxaceae</taxon>
        <taxon>Coccomyxa</taxon>
        <taxon>Coccomyxa subellipsoidea</taxon>
    </lineage>
</organism>
<dbReference type="SMART" id="SM00028">
    <property type="entry name" value="TPR"/>
    <property type="match status" value="4"/>
</dbReference>